<name>A0A1G2NZ39_9BACT</name>
<dbReference type="InterPro" id="IPR000620">
    <property type="entry name" value="EamA_dom"/>
</dbReference>
<accession>A0A1G2NZ39</accession>
<feature type="transmembrane region" description="Helical" evidence="1">
    <location>
        <begin position="97"/>
        <end position="115"/>
    </location>
</feature>
<evidence type="ECO:0000313" key="4">
    <source>
        <dbReference type="Proteomes" id="UP000177269"/>
    </source>
</evidence>
<keyword evidence="1" id="KW-1133">Transmembrane helix</keyword>
<dbReference type="SUPFAM" id="SSF103481">
    <property type="entry name" value="Multidrug resistance efflux transporter EmrE"/>
    <property type="match status" value="1"/>
</dbReference>
<sequence length="303" mass="33542">MTWFLIAFLATFIFSVSNYVDKYLLSKHFPEKGEGALILYSTLFTLVILPFIFIIEPNVLSVSVSSIAVLLSGGIIASISILLYLKALSVNDTSTVVPFLQLIPVFGYSLGYFILHESLSVNQILAGIFIIFGSVLLSLNFGASEKIKFKTKLFYLMFIAPLLTALAQVMYKQAAIGESFVASIFWSFSGFAIFGIFLYIISRNYRAQFINTFRAGKTVLVMNCLNEFMTIVGDIGILYALLLAPAALVMIVGSYQPLIVLILGIMLTLFFPKIIKEKLSVQHLGQKFIAIVIIIVGSYLLIV</sequence>
<evidence type="ECO:0000259" key="2">
    <source>
        <dbReference type="Pfam" id="PF00892"/>
    </source>
</evidence>
<feature type="transmembrane region" description="Helical" evidence="1">
    <location>
        <begin position="6"/>
        <end position="25"/>
    </location>
</feature>
<dbReference type="EMBL" id="MHSK01000038">
    <property type="protein sequence ID" value="OHA41293.1"/>
    <property type="molecule type" value="Genomic_DNA"/>
</dbReference>
<feature type="transmembrane region" description="Helical" evidence="1">
    <location>
        <begin position="183"/>
        <end position="200"/>
    </location>
</feature>
<dbReference type="Pfam" id="PF00892">
    <property type="entry name" value="EamA"/>
    <property type="match status" value="1"/>
</dbReference>
<feature type="transmembrane region" description="Helical" evidence="1">
    <location>
        <begin position="37"/>
        <end position="55"/>
    </location>
</feature>
<dbReference type="GO" id="GO:0016020">
    <property type="term" value="C:membrane"/>
    <property type="evidence" value="ECO:0007669"/>
    <property type="project" value="InterPro"/>
</dbReference>
<feature type="transmembrane region" description="Helical" evidence="1">
    <location>
        <begin position="248"/>
        <end position="272"/>
    </location>
</feature>
<organism evidence="3 4">
    <name type="scientific">Candidatus Taylorbacteria bacterium RIFCSPLOWO2_12_FULL_43_20</name>
    <dbReference type="NCBI Taxonomy" id="1802332"/>
    <lineage>
        <taxon>Bacteria</taxon>
        <taxon>Candidatus Tayloriibacteriota</taxon>
    </lineage>
</organism>
<keyword evidence="1" id="KW-0472">Membrane</keyword>
<protein>
    <recommendedName>
        <fullName evidence="2">EamA domain-containing protein</fullName>
    </recommendedName>
</protein>
<dbReference type="Gene3D" id="1.10.3730.20">
    <property type="match status" value="1"/>
</dbReference>
<feature type="transmembrane region" description="Helical" evidence="1">
    <location>
        <begin position="284"/>
        <end position="302"/>
    </location>
</feature>
<feature type="transmembrane region" description="Helical" evidence="1">
    <location>
        <begin position="220"/>
        <end position="242"/>
    </location>
</feature>
<dbReference type="AlphaFoldDB" id="A0A1G2NZ39"/>
<proteinExistence type="predicted"/>
<feature type="transmembrane region" description="Helical" evidence="1">
    <location>
        <begin position="121"/>
        <end position="141"/>
    </location>
</feature>
<feature type="transmembrane region" description="Helical" evidence="1">
    <location>
        <begin position="67"/>
        <end position="85"/>
    </location>
</feature>
<dbReference type="InterPro" id="IPR037185">
    <property type="entry name" value="EmrE-like"/>
</dbReference>
<feature type="domain" description="EamA" evidence="2">
    <location>
        <begin position="2"/>
        <end position="138"/>
    </location>
</feature>
<keyword evidence="1" id="KW-0812">Transmembrane</keyword>
<comment type="caution">
    <text evidence="3">The sequence shown here is derived from an EMBL/GenBank/DDBJ whole genome shotgun (WGS) entry which is preliminary data.</text>
</comment>
<feature type="transmembrane region" description="Helical" evidence="1">
    <location>
        <begin position="153"/>
        <end position="171"/>
    </location>
</feature>
<evidence type="ECO:0000313" key="3">
    <source>
        <dbReference type="EMBL" id="OHA41293.1"/>
    </source>
</evidence>
<dbReference type="Proteomes" id="UP000177269">
    <property type="component" value="Unassembled WGS sequence"/>
</dbReference>
<gene>
    <name evidence="3" type="ORF">A3G52_04510</name>
</gene>
<evidence type="ECO:0000256" key="1">
    <source>
        <dbReference type="SAM" id="Phobius"/>
    </source>
</evidence>
<reference evidence="3 4" key="1">
    <citation type="journal article" date="2016" name="Nat. Commun.">
        <title>Thousands of microbial genomes shed light on interconnected biogeochemical processes in an aquifer system.</title>
        <authorList>
            <person name="Anantharaman K."/>
            <person name="Brown C.T."/>
            <person name="Hug L.A."/>
            <person name="Sharon I."/>
            <person name="Castelle C.J."/>
            <person name="Probst A.J."/>
            <person name="Thomas B.C."/>
            <person name="Singh A."/>
            <person name="Wilkins M.J."/>
            <person name="Karaoz U."/>
            <person name="Brodie E.L."/>
            <person name="Williams K.H."/>
            <person name="Hubbard S.S."/>
            <person name="Banfield J.F."/>
        </authorList>
    </citation>
    <scope>NUCLEOTIDE SEQUENCE [LARGE SCALE GENOMIC DNA]</scope>
</reference>